<evidence type="ECO:0000256" key="7">
    <source>
        <dbReference type="ARBA" id="ARBA00022989"/>
    </source>
</evidence>
<dbReference type="InterPro" id="IPR001261">
    <property type="entry name" value="ArgE/DapE_CS"/>
</dbReference>
<dbReference type="Pfam" id="PF04389">
    <property type="entry name" value="Peptidase_M28"/>
    <property type="match status" value="1"/>
</dbReference>
<organism evidence="15">
    <name type="scientific">Caenorhabditis remanei</name>
    <name type="common">Caenorhabditis vulgaris</name>
    <dbReference type="NCBI Taxonomy" id="31234"/>
    <lineage>
        <taxon>Eukaryota</taxon>
        <taxon>Metazoa</taxon>
        <taxon>Ecdysozoa</taxon>
        <taxon>Nematoda</taxon>
        <taxon>Chromadorea</taxon>
        <taxon>Rhabditida</taxon>
        <taxon>Rhabditina</taxon>
        <taxon>Rhabditomorpha</taxon>
        <taxon>Rhabditoidea</taxon>
        <taxon>Rhabditidae</taxon>
        <taxon>Peloderinae</taxon>
        <taxon>Caenorhabditis</taxon>
    </lineage>
</organism>
<keyword evidence="9" id="KW-0325">Glycoprotein</keyword>
<keyword evidence="7 11" id="KW-1133">Transmembrane helix</keyword>
<reference evidence="14" key="1">
    <citation type="submission" date="2007-07" db="EMBL/GenBank/DDBJ databases">
        <title>PCAP assembly of the Caenorhabditis remanei genome.</title>
        <authorList>
            <consortium name="The Caenorhabditis remanei Sequencing Consortium"/>
            <person name="Wilson R.K."/>
        </authorList>
    </citation>
    <scope>NUCLEOTIDE SEQUENCE [LARGE SCALE GENOMIC DNA]</scope>
    <source>
        <strain evidence="14">PB4641</strain>
    </source>
</reference>
<protein>
    <recommendedName>
        <fullName evidence="10">BOS complex subunit NCLN</fullName>
    </recommendedName>
</protein>
<evidence type="ECO:0000256" key="12">
    <source>
        <dbReference type="SAM" id="SignalP"/>
    </source>
</evidence>
<name>E3M3S7_CAERE</name>
<gene>
    <name evidence="14" type="primary">Cre-nra-2</name>
    <name evidence="14" type="ORF">CRE_08008</name>
</gene>
<keyword evidence="5" id="KW-0378">Hydrolase</keyword>
<dbReference type="GO" id="GO:0090313">
    <property type="term" value="P:regulation of protein targeting to membrane"/>
    <property type="evidence" value="ECO:0007669"/>
    <property type="project" value="EnsemblMetazoa"/>
</dbReference>
<evidence type="ECO:0000313" key="15">
    <source>
        <dbReference type="Proteomes" id="UP000008281"/>
    </source>
</evidence>
<dbReference type="GO" id="GO:0065003">
    <property type="term" value="P:protein-containing complex assembly"/>
    <property type="evidence" value="ECO:0007669"/>
    <property type="project" value="EnsemblMetazoa"/>
</dbReference>
<evidence type="ECO:0000256" key="4">
    <source>
        <dbReference type="ARBA" id="ARBA00022729"/>
    </source>
</evidence>
<dbReference type="STRING" id="31234.E3M3S7"/>
<keyword evidence="4 12" id="KW-0732">Signal</keyword>
<feature type="chain" id="PRO_5003174215" description="BOS complex subunit NCLN" evidence="12">
    <location>
        <begin position="30"/>
        <end position="573"/>
    </location>
</feature>
<dbReference type="InterPro" id="IPR016574">
    <property type="entry name" value="Nicalin"/>
</dbReference>
<evidence type="ECO:0000256" key="1">
    <source>
        <dbReference type="ARBA" id="ARBA00004389"/>
    </source>
</evidence>
<dbReference type="Proteomes" id="UP000008281">
    <property type="component" value="Unassembled WGS sequence"/>
</dbReference>
<keyword evidence="15" id="KW-1185">Reference proteome</keyword>
<dbReference type="FunCoup" id="E3M3S7">
    <property type="interactions" value="2977"/>
</dbReference>
<evidence type="ECO:0000256" key="2">
    <source>
        <dbReference type="ARBA" id="ARBA00007717"/>
    </source>
</evidence>
<evidence type="ECO:0000256" key="9">
    <source>
        <dbReference type="ARBA" id="ARBA00023180"/>
    </source>
</evidence>
<keyword evidence="6" id="KW-0256">Endoplasmic reticulum</keyword>
<evidence type="ECO:0000256" key="3">
    <source>
        <dbReference type="ARBA" id="ARBA00022692"/>
    </source>
</evidence>
<feature type="transmembrane region" description="Helical" evidence="11">
    <location>
        <begin position="517"/>
        <end position="537"/>
    </location>
</feature>
<dbReference type="OrthoDB" id="5913609at2759"/>
<dbReference type="OMA" id="HEVQIWP"/>
<sequence length="573" mass="63137">MQEEIIDFFRNPALFFYMTLMMTVCVVSGSQQVGDVVETEFHAYRLHQYEISGNMYGSRNHRVSYEAVSLGARALRRTMVTSWREVLTHDVDDMWALSTGAVLIFIPDNLDELNDIDRKAFLDLETKLLNVRTDLAVYVAPYNDDAASILNDVNSRAEKAPSALQHLIQSLSGNTISITSSDQIPELTDSYKPVNVVGRLSSGDRASLTIAFVAHYDTSSAVPGVSPGADSNGSGVVALLELLAVLSKFYDSPSTRPPYNLLFIWTAGGKLNYQGTRHWIDEFQKGIEGSEFLDSGVNRKDDRIDLAICIESIGRKTGGLYMHAGKTPSENSAAAQLLRRLNNIAPNKKIELVTKKISLTTASVWEHEKFNIKRMPAVTLSTLPSPTDPARNSILDLPSTLDEEELIDNIRLIAEAVLGYILGLPETGPSSDSRIKSEVSMLSKDAVDKQRVHHFIRQFASRPRPVGDQKATESVTSNLASAAAGYGQVFKSGVTITDAKAFGVTQNRLVAERVKPAVFELVIAAGVFGYLTVFYYVSLQNRQLIVNNFLFQLTTHSQNTIEGTVSAIRKSIF</sequence>
<evidence type="ECO:0000256" key="6">
    <source>
        <dbReference type="ARBA" id="ARBA00022824"/>
    </source>
</evidence>
<dbReference type="InterPro" id="IPR018247">
    <property type="entry name" value="EF_Hand_1_Ca_BS"/>
</dbReference>
<feature type="signal peptide" evidence="12">
    <location>
        <begin position="1"/>
        <end position="29"/>
    </location>
</feature>
<dbReference type="GO" id="GO:0009966">
    <property type="term" value="P:regulation of signal transduction"/>
    <property type="evidence" value="ECO:0007669"/>
    <property type="project" value="InterPro"/>
</dbReference>
<dbReference type="EMBL" id="DS268423">
    <property type="protein sequence ID" value="EFO90657.1"/>
    <property type="molecule type" value="Genomic_DNA"/>
</dbReference>
<dbReference type="eggNOG" id="KOG2526">
    <property type="taxonomic scope" value="Eukaryota"/>
</dbReference>
<evidence type="ECO:0000256" key="8">
    <source>
        <dbReference type="ARBA" id="ARBA00023136"/>
    </source>
</evidence>
<keyword evidence="3 11" id="KW-0812">Transmembrane</keyword>
<dbReference type="Gene3D" id="3.40.630.10">
    <property type="entry name" value="Zn peptidases"/>
    <property type="match status" value="1"/>
</dbReference>
<dbReference type="CDD" id="cd03882">
    <property type="entry name" value="M28_nicalin_like"/>
    <property type="match status" value="1"/>
</dbReference>
<evidence type="ECO:0000259" key="13">
    <source>
        <dbReference type="Pfam" id="PF04389"/>
    </source>
</evidence>
<proteinExistence type="inferred from homology"/>
<accession>E3M3S7</accession>
<dbReference type="InParanoid" id="E3M3S7"/>
<keyword evidence="8 11" id="KW-0472">Membrane</keyword>
<evidence type="ECO:0000313" key="14">
    <source>
        <dbReference type="EMBL" id="EFO90657.1"/>
    </source>
</evidence>
<dbReference type="InterPro" id="IPR007484">
    <property type="entry name" value="Peptidase_M28"/>
</dbReference>
<dbReference type="AlphaFoldDB" id="E3M3S7"/>
<dbReference type="PROSITE" id="PS00758">
    <property type="entry name" value="ARGE_DAPE_CPG2_1"/>
    <property type="match status" value="1"/>
</dbReference>
<dbReference type="HOGENOM" id="CLU_034102_2_0_1"/>
<comment type="subcellular location">
    <subcellularLocation>
        <location evidence="1">Endoplasmic reticulum membrane</location>
        <topology evidence="1">Single-pass membrane protein</topology>
    </subcellularLocation>
</comment>
<feature type="domain" description="Peptidase M28" evidence="13">
    <location>
        <begin position="195"/>
        <end position="348"/>
    </location>
</feature>
<evidence type="ECO:0000256" key="11">
    <source>
        <dbReference type="SAM" id="Phobius"/>
    </source>
</evidence>
<dbReference type="PROSITE" id="PS00018">
    <property type="entry name" value="EF_HAND_1"/>
    <property type="match status" value="1"/>
</dbReference>
<dbReference type="PANTHER" id="PTHR31826">
    <property type="entry name" value="NICALIN"/>
    <property type="match status" value="1"/>
</dbReference>
<dbReference type="SUPFAM" id="SSF53187">
    <property type="entry name" value="Zn-dependent exopeptidases"/>
    <property type="match status" value="1"/>
</dbReference>
<evidence type="ECO:0000256" key="5">
    <source>
        <dbReference type="ARBA" id="ARBA00022801"/>
    </source>
</evidence>
<comment type="similarity">
    <text evidence="2">Belongs to the nicastrin family.</text>
</comment>
<evidence type="ECO:0000256" key="10">
    <source>
        <dbReference type="ARBA" id="ARBA00034873"/>
    </source>
</evidence>
<dbReference type="GO" id="GO:0005789">
    <property type="term" value="C:endoplasmic reticulum membrane"/>
    <property type="evidence" value="ECO:0007669"/>
    <property type="project" value="UniProtKB-SubCell"/>
</dbReference>
<dbReference type="PIRSF" id="PIRSF011018">
    <property type="entry name" value="Nicalin"/>
    <property type="match status" value="1"/>
</dbReference>